<sequence>MGLCHRSREIMSAMSIELRLDSYPDDPEKIAFCTDFLEGKSPRYLLGRNQWAQSISRHLNVAGFIDEYCHESEFLGKPVLSLDEVPDNGIVVSTVVGILPLTVALKLSERNIRHIDYFAFRRYSGLTLEPVLFWDEFITDYSRHQEKYEEVYCCLKDQQSRTIYENLINFRLSGDLSYMDGFEDRQHQQYFEDFLNLKNQGEVFLDVGCFDGLTSLEFIKRCPEYAGIHIFEPEPGNLKVVRKNLADYPRIVFHDCGLSDHSQTLRFSADGSSSRVSDQGELQIQVERLDDVIKGPGSFIKMDIEGAEIEALRGARHTILEHHPKLAICVYHRADDFWKIPETVFSIRDDYDLYLRHYTEGVTETVMFFIPAGN</sequence>
<evidence type="ECO:0000259" key="1">
    <source>
        <dbReference type="Pfam" id="PF05050"/>
    </source>
</evidence>
<protein>
    <submittedName>
        <fullName evidence="2">FkbM family methyltransferase</fullName>
    </submittedName>
</protein>
<keyword evidence="2" id="KW-0808">Transferase</keyword>
<evidence type="ECO:0000313" key="2">
    <source>
        <dbReference type="EMBL" id="QGQ24441.1"/>
    </source>
</evidence>
<keyword evidence="2" id="KW-0489">Methyltransferase</keyword>
<dbReference type="InterPro" id="IPR006342">
    <property type="entry name" value="FkbM_mtfrase"/>
</dbReference>
<gene>
    <name evidence="2" type="ORF">F1728_17850</name>
</gene>
<feature type="domain" description="Methyltransferase FkbM" evidence="1">
    <location>
        <begin position="220"/>
        <end position="342"/>
    </location>
</feature>
<dbReference type="GO" id="GO:0032259">
    <property type="term" value="P:methylation"/>
    <property type="evidence" value="ECO:0007669"/>
    <property type="project" value="UniProtKB-KW"/>
</dbReference>
<organism evidence="2 3">
    <name type="scientific">Gimesia benthica</name>
    <dbReference type="NCBI Taxonomy" id="2608982"/>
    <lineage>
        <taxon>Bacteria</taxon>
        <taxon>Pseudomonadati</taxon>
        <taxon>Planctomycetota</taxon>
        <taxon>Planctomycetia</taxon>
        <taxon>Planctomycetales</taxon>
        <taxon>Planctomycetaceae</taxon>
        <taxon>Gimesia</taxon>
    </lineage>
</organism>
<dbReference type="PANTHER" id="PTHR34203">
    <property type="entry name" value="METHYLTRANSFERASE, FKBM FAMILY PROTEIN"/>
    <property type="match status" value="1"/>
</dbReference>
<dbReference type="InterPro" id="IPR029063">
    <property type="entry name" value="SAM-dependent_MTases_sf"/>
</dbReference>
<evidence type="ECO:0000313" key="3">
    <source>
        <dbReference type="Proteomes" id="UP000427281"/>
    </source>
</evidence>
<dbReference type="EMBL" id="CP043930">
    <property type="protein sequence ID" value="QGQ24441.1"/>
    <property type="molecule type" value="Genomic_DNA"/>
</dbReference>
<dbReference type="NCBIfam" id="TIGR01444">
    <property type="entry name" value="fkbM_fam"/>
    <property type="match status" value="1"/>
</dbReference>
<dbReference type="Gene3D" id="3.40.50.150">
    <property type="entry name" value="Vaccinia Virus protein VP39"/>
    <property type="match status" value="1"/>
</dbReference>
<dbReference type="AlphaFoldDB" id="A0A6I6AH51"/>
<reference evidence="2 3" key="1">
    <citation type="submission" date="2019-09" db="EMBL/GenBank/DDBJ databases">
        <title>Gimesia benthica sp. nov., a novel bacterium isolated from deep-sea water of the Northwest Indian Ocean.</title>
        <authorList>
            <person name="Dai X."/>
        </authorList>
    </citation>
    <scope>NUCLEOTIDE SEQUENCE [LARGE SCALE GENOMIC DNA]</scope>
    <source>
        <strain evidence="2 3">E7</strain>
    </source>
</reference>
<proteinExistence type="predicted"/>
<dbReference type="PANTHER" id="PTHR34203:SF15">
    <property type="entry name" value="SLL1173 PROTEIN"/>
    <property type="match status" value="1"/>
</dbReference>
<name>A0A6I6AH51_9PLAN</name>
<dbReference type="Proteomes" id="UP000427281">
    <property type="component" value="Chromosome"/>
</dbReference>
<dbReference type="KEGG" id="gim:F1728_17850"/>
<dbReference type="Pfam" id="PF05050">
    <property type="entry name" value="Methyltransf_21"/>
    <property type="match status" value="1"/>
</dbReference>
<dbReference type="InterPro" id="IPR052514">
    <property type="entry name" value="SAM-dependent_MTase"/>
</dbReference>
<keyword evidence="3" id="KW-1185">Reference proteome</keyword>
<dbReference type="SUPFAM" id="SSF53335">
    <property type="entry name" value="S-adenosyl-L-methionine-dependent methyltransferases"/>
    <property type="match status" value="1"/>
</dbReference>
<dbReference type="GO" id="GO:0008168">
    <property type="term" value="F:methyltransferase activity"/>
    <property type="evidence" value="ECO:0007669"/>
    <property type="project" value="UniProtKB-KW"/>
</dbReference>
<accession>A0A6I6AH51</accession>